<evidence type="ECO:0000313" key="2">
    <source>
        <dbReference type="EMBL" id="JAR99787.1"/>
    </source>
</evidence>
<name>A0A170YCN1_TRIIF</name>
<sequence length="168" mass="19114">MESLNLDPTFKQEIINSLRLHYAENYHNTIIESQISSNSLSSSKHLEIVEKSKSLEKPQADYLKERFLPDNLADEKKVEEEVEEEEDDDIGEMTSTTSEVSDIQEIEFEDIQKIVDDIEEEKENGESDDHSAVIKSITQSLSAVKSKTDSYIGNSKVNKSIHDTNSEM</sequence>
<organism evidence="2">
    <name type="scientific">Triatoma infestans</name>
    <name type="common">Assassin bug</name>
    <dbReference type="NCBI Taxonomy" id="30076"/>
    <lineage>
        <taxon>Eukaryota</taxon>
        <taxon>Metazoa</taxon>
        <taxon>Ecdysozoa</taxon>
        <taxon>Arthropoda</taxon>
        <taxon>Hexapoda</taxon>
        <taxon>Insecta</taxon>
        <taxon>Pterygota</taxon>
        <taxon>Neoptera</taxon>
        <taxon>Paraneoptera</taxon>
        <taxon>Hemiptera</taxon>
        <taxon>Heteroptera</taxon>
        <taxon>Panheteroptera</taxon>
        <taxon>Cimicomorpha</taxon>
        <taxon>Reduviidae</taxon>
        <taxon>Triatominae</taxon>
        <taxon>Triatoma</taxon>
    </lineage>
</organism>
<accession>A0A170YCN1</accession>
<evidence type="ECO:0000256" key="1">
    <source>
        <dbReference type="SAM" id="MobiDB-lite"/>
    </source>
</evidence>
<dbReference type="EMBL" id="GEMB01003428">
    <property type="protein sequence ID" value="JAR99787.1"/>
    <property type="molecule type" value="Transcribed_RNA"/>
</dbReference>
<reference evidence="2" key="2">
    <citation type="journal article" date="2017" name="J. Med. Entomol.">
        <title>Transcriptome Analysis of the Triatoma infestans (Hemiptera: Reduviidae) Integument.</title>
        <authorList>
            <person name="Calderon-Fernandez G.M."/>
            <person name="Moriconi D.E."/>
            <person name="Dulbecco A.B."/>
            <person name="Juarez M.P."/>
        </authorList>
    </citation>
    <scope>NUCLEOTIDE SEQUENCE</scope>
    <source>
        <strain evidence="2">Int1</strain>
        <tissue evidence="2">Integument</tissue>
    </source>
</reference>
<proteinExistence type="predicted"/>
<dbReference type="AlphaFoldDB" id="A0A170YCN1"/>
<protein>
    <submittedName>
        <fullName evidence="2">Spermatogenesis-associated protein 7-like protein</fullName>
    </submittedName>
</protein>
<feature type="compositionally biased region" description="Acidic residues" evidence="1">
    <location>
        <begin position="80"/>
        <end position="91"/>
    </location>
</feature>
<reference evidence="2" key="1">
    <citation type="submission" date="2016-04" db="EMBL/GenBank/DDBJ databases">
        <authorList>
            <person name="Calderon-Fernandez G.M.Sr."/>
        </authorList>
    </citation>
    <scope>NUCLEOTIDE SEQUENCE</scope>
    <source>
        <strain evidence="2">Int1</strain>
        <tissue evidence="2">Integument</tissue>
    </source>
</reference>
<feature type="region of interest" description="Disordered" evidence="1">
    <location>
        <begin position="74"/>
        <end position="103"/>
    </location>
</feature>
<feature type="non-terminal residue" evidence="2">
    <location>
        <position position="168"/>
    </location>
</feature>